<dbReference type="AlphaFoldDB" id="A0A2M6WN58"/>
<reference evidence="11" key="1">
    <citation type="submission" date="2017-09" db="EMBL/GenBank/DDBJ databases">
        <title>Depth-based differentiation of microbial function through sediment-hosted aquifers and enrichment of novel symbionts in the deep terrestrial subsurface.</title>
        <authorList>
            <person name="Probst A.J."/>
            <person name="Ladd B."/>
            <person name="Jarett J.K."/>
            <person name="Geller-Mcgrath D.E."/>
            <person name="Sieber C.M.K."/>
            <person name="Emerson J.B."/>
            <person name="Anantharaman K."/>
            <person name="Thomas B.C."/>
            <person name="Malmstrom R."/>
            <person name="Stieglmeier M."/>
            <person name="Klingl A."/>
            <person name="Woyke T."/>
            <person name="Ryan C.M."/>
            <person name="Banfield J.F."/>
        </authorList>
    </citation>
    <scope>NUCLEOTIDE SEQUENCE [LARGE SCALE GENOMIC DNA]</scope>
</reference>
<comment type="catalytic activity">
    <reaction evidence="7">
        <text>adenosine(1518)/adenosine(1519) in 16S rRNA + 4 S-adenosyl-L-methionine = N(6)-dimethyladenosine(1518)/N(6)-dimethyladenosine(1519) in 16S rRNA + 4 S-adenosyl-L-homocysteine + 4 H(+)</text>
        <dbReference type="Rhea" id="RHEA:19609"/>
        <dbReference type="Rhea" id="RHEA-COMP:10232"/>
        <dbReference type="Rhea" id="RHEA-COMP:10233"/>
        <dbReference type="ChEBI" id="CHEBI:15378"/>
        <dbReference type="ChEBI" id="CHEBI:57856"/>
        <dbReference type="ChEBI" id="CHEBI:59789"/>
        <dbReference type="ChEBI" id="CHEBI:74411"/>
        <dbReference type="ChEBI" id="CHEBI:74493"/>
        <dbReference type="EC" id="2.1.1.182"/>
    </reaction>
</comment>
<dbReference type="EMBL" id="PFAS01000003">
    <property type="protein sequence ID" value="PIT94220.1"/>
    <property type="molecule type" value="Genomic_DNA"/>
</dbReference>
<dbReference type="Gene3D" id="3.40.50.150">
    <property type="entry name" value="Vaccinia Virus protein VP39"/>
    <property type="match status" value="1"/>
</dbReference>
<feature type="binding site" evidence="7 8">
    <location>
        <position position="159"/>
    </location>
    <ligand>
        <name>S-adenosyl-L-methionine</name>
        <dbReference type="ChEBI" id="CHEBI:59789"/>
    </ligand>
</feature>
<evidence type="ECO:0000256" key="3">
    <source>
        <dbReference type="ARBA" id="ARBA00022603"/>
    </source>
</evidence>
<keyword evidence="6 7" id="KW-0694">RNA-binding</keyword>
<protein>
    <recommendedName>
        <fullName evidence="7">Ribosomal RNA small subunit methyltransferase A</fullName>
        <ecNumber evidence="7">2.1.1.182</ecNumber>
    </recommendedName>
    <alternativeName>
        <fullName evidence="7">16S rRNA (adenine(1518)-N(6)/adenine(1519)-N(6))-dimethyltransferase</fullName>
    </alternativeName>
    <alternativeName>
        <fullName evidence="7">16S rRNA dimethyladenosine transferase</fullName>
    </alternativeName>
    <alternativeName>
        <fullName evidence="7">16S rRNA dimethylase</fullName>
    </alternativeName>
    <alternativeName>
        <fullName evidence="7">S-adenosylmethionine-6-N', N'-adenosyl(rRNA) dimethyltransferase</fullName>
    </alternativeName>
</protein>
<dbReference type="PROSITE" id="PS01131">
    <property type="entry name" value="RRNA_A_DIMETH"/>
    <property type="match status" value="1"/>
</dbReference>
<dbReference type="InterPro" id="IPR011530">
    <property type="entry name" value="rRNA_adenine_dimethylase"/>
</dbReference>
<dbReference type="InterPro" id="IPR020598">
    <property type="entry name" value="rRNA_Ade_methylase_Trfase_N"/>
</dbReference>
<dbReference type="PROSITE" id="PS51689">
    <property type="entry name" value="SAM_RNA_A_N6_MT"/>
    <property type="match status" value="1"/>
</dbReference>
<evidence type="ECO:0000256" key="2">
    <source>
        <dbReference type="ARBA" id="ARBA00022552"/>
    </source>
</evidence>
<feature type="domain" description="Ribosomal RNA adenine methylase transferase N-terminal" evidence="9">
    <location>
        <begin position="50"/>
        <end position="243"/>
    </location>
</feature>
<organism evidence="10 11">
    <name type="scientific">Candidatus Falkowbacteria bacterium CG10_big_fil_rev_8_21_14_0_10_43_11</name>
    <dbReference type="NCBI Taxonomy" id="1974568"/>
    <lineage>
        <taxon>Bacteria</taxon>
        <taxon>Candidatus Falkowiibacteriota</taxon>
    </lineage>
</organism>
<keyword evidence="4 7" id="KW-0808">Transferase</keyword>
<keyword evidence="1 7" id="KW-0963">Cytoplasm</keyword>
<evidence type="ECO:0000256" key="1">
    <source>
        <dbReference type="ARBA" id="ARBA00022490"/>
    </source>
</evidence>
<dbReference type="Gene3D" id="1.10.8.100">
    <property type="entry name" value="Ribosomal RNA adenine dimethylase-like, domain 2"/>
    <property type="match status" value="1"/>
</dbReference>
<sequence>MSQYPNIPISSLLLNVIYMNILEHTKQLCAKHNIVPARSKGQNFLIREYIYEKIIAAADLKSDDVILEVGSGLGFLTEMLARKVKQVIAVEVDDKLAGALQMRLEKEGIENVSIVNENILKISNVKFQMSNQIPNPNVQKKIPDTKYQILNTSYKVVANLPYNITSRFLRKFLSEVENKPSEMTLMLQKEVAERICARAGQMSLLAVSAQFYAAPKIIARVPADAFWPKPKVESAIVHLSRLRHPLLSKERGRGEVDEKFFKLVRIGFSAKRKQLQGNLTKGLKIKTEIIKKILADCGLAETARAQELSLDDWRNLYFALDSRNML</sequence>
<gene>
    <name evidence="7 10" type="primary">rsmA</name>
    <name evidence="7" type="synonym">ksgA</name>
    <name evidence="10" type="ORF">COU00_00175</name>
</gene>
<dbReference type="CDD" id="cd02440">
    <property type="entry name" value="AdoMet_MTases"/>
    <property type="match status" value="1"/>
</dbReference>
<dbReference type="Pfam" id="PF00398">
    <property type="entry name" value="RrnaAD"/>
    <property type="match status" value="1"/>
</dbReference>
<evidence type="ECO:0000259" key="9">
    <source>
        <dbReference type="SMART" id="SM00650"/>
    </source>
</evidence>
<name>A0A2M6WN58_9BACT</name>
<comment type="similarity">
    <text evidence="7">Belongs to the class I-like SAM-binding methyltransferase superfamily. rRNA adenine N(6)-methyltransferase family. RsmA subfamily.</text>
</comment>
<dbReference type="HAMAP" id="MF_00607">
    <property type="entry name" value="16SrRNA_methyltr_A"/>
    <property type="match status" value="1"/>
</dbReference>
<feature type="binding site" evidence="7 8">
    <location>
        <position position="70"/>
    </location>
    <ligand>
        <name>S-adenosyl-L-methionine</name>
        <dbReference type="ChEBI" id="CHEBI:59789"/>
    </ligand>
</feature>
<evidence type="ECO:0000256" key="6">
    <source>
        <dbReference type="ARBA" id="ARBA00022884"/>
    </source>
</evidence>
<dbReference type="SUPFAM" id="SSF53335">
    <property type="entry name" value="S-adenosyl-L-methionine-dependent methyltransferases"/>
    <property type="match status" value="1"/>
</dbReference>
<dbReference type="InterPro" id="IPR020596">
    <property type="entry name" value="rRNA_Ade_Mease_Trfase_CS"/>
</dbReference>
<dbReference type="SMART" id="SM00650">
    <property type="entry name" value="rADc"/>
    <property type="match status" value="1"/>
</dbReference>
<evidence type="ECO:0000256" key="8">
    <source>
        <dbReference type="PROSITE-ProRule" id="PRU01026"/>
    </source>
</evidence>
<feature type="binding site" evidence="7 8">
    <location>
        <position position="43"/>
    </location>
    <ligand>
        <name>S-adenosyl-L-methionine</name>
        <dbReference type="ChEBI" id="CHEBI:59789"/>
    </ligand>
</feature>
<dbReference type="InterPro" id="IPR029063">
    <property type="entry name" value="SAM-dependent_MTases_sf"/>
</dbReference>
<keyword evidence="3 7" id="KW-0489">Methyltransferase</keyword>
<dbReference type="PANTHER" id="PTHR11727">
    <property type="entry name" value="DIMETHYLADENOSINE TRANSFERASE"/>
    <property type="match status" value="1"/>
</dbReference>
<evidence type="ECO:0000313" key="10">
    <source>
        <dbReference type="EMBL" id="PIT94220.1"/>
    </source>
</evidence>
<feature type="binding site" evidence="7 8">
    <location>
        <position position="91"/>
    </location>
    <ligand>
        <name>S-adenosyl-L-methionine</name>
        <dbReference type="ChEBI" id="CHEBI:59789"/>
    </ligand>
</feature>
<dbReference type="InterPro" id="IPR023165">
    <property type="entry name" value="rRNA_Ade_diMease-like_C"/>
</dbReference>
<dbReference type="NCBIfam" id="TIGR00755">
    <property type="entry name" value="ksgA"/>
    <property type="match status" value="1"/>
</dbReference>
<evidence type="ECO:0000256" key="7">
    <source>
        <dbReference type="HAMAP-Rule" id="MF_00607"/>
    </source>
</evidence>
<accession>A0A2M6WN58</accession>
<evidence type="ECO:0000256" key="5">
    <source>
        <dbReference type="ARBA" id="ARBA00022691"/>
    </source>
</evidence>
<dbReference type="Proteomes" id="UP000229335">
    <property type="component" value="Unassembled WGS sequence"/>
</dbReference>
<dbReference type="PANTHER" id="PTHR11727:SF7">
    <property type="entry name" value="DIMETHYLADENOSINE TRANSFERASE-RELATED"/>
    <property type="match status" value="1"/>
</dbReference>
<evidence type="ECO:0000313" key="11">
    <source>
        <dbReference type="Proteomes" id="UP000229335"/>
    </source>
</evidence>
<dbReference type="GO" id="GO:0005829">
    <property type="term" value="C:cytosol"/>
    <property type="evidence" value="ECO:0007669"/>
    <property type="project" value="TreeGrafter"/>
</dbReference>
<comment type="function">
    <text evidence="7">Specifically dimethylates two adjacent adenosines (A1518 and A1519) in the loop of a conserved hairpin near the 3'-end of 16S rRNA in the 30S particle. May play a critical role in biogenesis of 30S subunits.</text>
</comment>
<dbReference type="InterPro" id="IPR001737">
    <property type="entry name" value="KsgA/Erm"/>
</dbReference>
<dbReference type="EC" id="2.1.1.182" evidence="7"/>
<dbReference type="GO" id="GO:0052908">
    <property type="term" value="F:16S rRNA (adenine(1518)-N(6)/adenine(1519)-N(6))-dimethyltransferase activity"/>
    <property type="evidence" value="ECO:0007669"/>
    <property type="project" value="UniProtKB-EC"/>
</dbReference>
<keyword evidence="5 7" id="KW-0949">S-adenosyl-L-methionine</keyword>
<comment type="caution">
    <text evidence="7 8">Lacks conserved residue(s) required for the propagation of feature annotation.</text>
</comment>
<feature type="binding site" evidence="7 8">
    <location>
        <position position="45"/>
    </location>
    <ligand>
        <name>S-adenosyl-L-methionine</name>
        <dbReference type="ChEBI" id="CHEBI:59789"/>
    </ligand>
</feature>
<dbReference type="GO" id="GO:0003723">
    <property type="term" value="F:RNA binding"/>
    <property type="evidence" value="ECO:0007669"/>
    <property type="project" value="UniProtKB-UniRule"/>
</dbReference>
<comment type="caution">
    <text evidence="10">The sequence shown here is derived from an EMBL/GenBank/DDBJ whole genome shotgun (WGS) entry which is preliminary data.</text>
</comment>
<proteinExistence type="inferred from homology"/>
<evidence type="ECO:0000256" key="4">
    <source>
        <dbReference type="ARBA" id="ARBA00022679"/>
    </source>
</evidence>
<keyword evidence="2 7" id="KW-0698">rRNA processing</keyword>
<comment type="subcellular location">
    <subcellularLocation>
        <location evidence="7">Cytoplasm</location>
    </subcellularLocation>
</comment>